<evidence type="ECO:0000259" key="5">
    <source>
        <dbReference type="Pfam" id="PF01229"/>
    </source>
</evidence>
<comment type="similarity">
    <text evidence="1">Belongs to the glycosyl hydrolase 39 family.</text>
</comment>
<keyword evidence="7" id="KW-1185">Reference proteome</keyword>
<dbReference type="InterPro" id="IPR051923">
    <property type="entry name" value="Glycosyl_Hydrolase_39"/>
</dbReference>
<dbReference type="EMBL" id="BOMM01000056">
    <property type="protein sequence ID" value="GIE14555.1"/>
    <property type="molecule type" value="Genomic_DNA"/>
</dbReference>
<protein>
    <recommendedName>
        <fullName evidence="5">Glycosyl hydrolases family 39 N-terminal catalytic domain-containing protein</fullName>
    </recommendedName>
</protein>
<name>A0A919J627_9ACTN</name>
<evidence type="ECO:0000313" key="6">
    <source>
        <dbReference type="EMBL" id="GIE14555.1"/>
    </source>
</evidence>
<dbReference type="PANTHER" id="PTHR12631:SF10">
    <property type="entry name" value="BETA-XYLOSIDASE-LIKE PROTEIN-RELATED"/>
    <property type="match status" value="1"/>
</dbReference>
<dbReference type="AlphaFoldDB" id="A0A919J627"/>
<sequence length="398" mass="43652">MSNSATADRVRKVLVVALSLAVLNALPAAAKVTPRHPGPVLGVSHTQFTADGLSAADQRARDYLASAPIAGNQHIMGWGALNPEPAPGVFDWASLDHRMELLKQTTADPVITLCCAPDWMKGGRAGQTDWTRIEAPPVEKHFDDFARLAGAVAARYPYVRNFLVWNELKGFFDLDRNTWDIEAYTRLYNKVYLAVKKANPQARIGGPYMVMISWAEDRSSMSGPWGGVEQRIVDSIDYWMRHKVGADFIVVDGSNATRDEKLPGGDAAATQKFADITRQLYRRTGLPVWWAEIYPEVEDDSLPADSPRRAAITLLALARMVEAGAEKILLWQPQADDGFDSVALWSDTRVTDGGRPLPLAAAFAWLARAAEAGRPVTSEFDGRSVRVSDGRSSVSISF</sequence>
<dbReference type="Gene3D" id="3.20.20.80">
    <property type="entry name" value="Glycosidases"/>
    <property type="match status" value="1"/>
</dbReference>
<accession>A0A919J627</accession>
<feature type="chain" id="PRO_5036880526" description="Glycosyl hydrolases family 39 N-terminal catalytic domain-containing protein" evidence="4">
    <location>
        <begin position="31"/>
        <end position="398"/>
    </location>
</feature>
<reference evidence="6" key="1">
    <citation type="submission" date="2021-01" db="EMBL/GenBank/DDBJ databases">
        <title>Whole genome shotgun sequence of Actinoplanes ferrugineus NBRC 15555.</title>
        <authorList>
            <person name="Komaki H."/>
            <person name="Tamura T."/>
        </authorList>
    </citation>
    <scope>NUCLEOTIDE SEQUENCE</scope>
    <source>
        <strain evidence="6">NBRC 15555</strain>
    </source>
</reference>
<gene>
    <name evidence="6" type="ORF">Afe05nite_63950</name>
</gene>
<organism evidence="6 7">
    <name type="scientific">Paractinoplanes ferrugineus</name>
    <dbReference type="NCBI Taxonomy" id="113564"/>
    <lineage>
        <taxon>Bacteria</taxon>
        <taxon>Bacillati</taxon>
        <taxon>Actinomycetota</taxon>
        <taxon>Actinomycetes</taxon>
        <taxon>Micromonosporales</taxon>
        <taxon>Micromonosporaceae</taxon>
        <taxon>Paractinoplanes</taxon>
    </lineage>
</organism>
<evidence type="ECO:0000256" key="3">
    <source>
        <dbReference type="ARBA" id="ARBA00023295"/>
    </source>
</evidence>
<dbReference type="InterPro" id="IPR017853">
    <property type="entry name" value="GH"/>
</dbReference>
<dbReference type="InterPro" id="IPR049166">
    <property type="entry name" value="GH39_cat"/>
</dbReference>
<dbReference type="Pfam" id="PF01229">
    <property type="entry name" value="Glyco_hydro_39"/>
    <property type="match status" value="1"/>
</dbReference>
<keyword evidence="2" id="KW-0378">Hydrolase</keyword>
<evidence type="ECO:0000256" key="2">
    <source>
        <dbReference type="ARBA" id="ARBA00022801"/>
    </source>
</evidence>
<evidence type="ECO:0000256" key="1">
    <source>
        <dbReference type="ARBA" id="ARBA00008875"/>
    </source>
</evidence>
<evidence type="ECO:0000256" key="4">
    <source>
        <dbReference type="SAM" id="SignalP"/>
    </source>
</evidence>
<evidence type="ECO:0000313" key="7">
    <source>
        <dbReference type="Proteomes" id="UP000598174"/>
    </source>
</evidence>
<dbReference type="PANTHER" id="PTHR12631">
    <property type="entry name" value="ALPHA-L-IDURONIDASE"/>
    <property type="match status" value="1"/>
</dbReference>
<dbReference type="GO" id="GO:0004553">
    <property type="term" value="F:hydrolase activity, hydrolyzing O-glycosyl compounds"/>
    <property type="evidence" value="ECO:0007669"/>
    <property type="project" value="TreeGrafter"/>
</dbReference>
<keyword evidence="3" id="KW-0326">Glycosidase</keyword>
<dbReference type="Proteomes" id="UP000598174">
    <property type="component" value="Unassembled WGS sequence"/>
</dbReference>
<dbReference type="SUPFAM" id="SSF51445">
    <property type="entry name" value="(Trans)glycosidases"/>
    <property type="match status" value="1"/>
</dbReference>
<comment type="caution">
    <text evidence="6">The sequence shown here is derived from an EMBL/GenBank/DDBJ whole genome shotgun (WGS) entry which is preliminary data.</text>
</comment>
<keyword evidence="4" id="KW-0732">Signal</keyword>
<feature type="signal peptide" evidence="4">
    <location>
        <begin position="1"/>
        <end position="30"/>
    </location>
</feature>
<proteinExistence type="inferred from homology"/>
<feature type="domain" description="Glycosyl hydrolases family 39 N-terminal catalytic" evidence="5">
    <location>
        <begin position="89"/>
        <end position="295"/>
    </location>
</feature>